<name>A0AA38PTX7_9AGAR</name>
<feature type="compositionally biased region" description="Polar residues" evidence="1">
    <location>
        <begin position="33"/>
        <end position="53"/>
    </location>
</feature>
<comment type="caution">
    <text evidence="3">The sequence shown here is derived from an EMBL/GenBank/DDBJ whole genome shotgun (WGS) entry which is preliminary data.</text>
</comment>
<accession>A0AA38PTX7</accession>
<feature type="compositionally biased region" description="Basic and acidic residues" evidence="1">
    <location>
        <begin position="291"/>
        <end position="309"/>
    </location>
</feature>
<feature type="compositionally biased region" description="Low complexity" evidence="1">
    <location>
        <begin position="89"/>
        <end position="141"/>
    </location>
</feature>
<feature type="compositionally biased region" description="Basic residues" evidence="1">
    <location>
        <begin position="60"/>
        <end position="74"/>
    </location>
</feature>
<protein>
    <submittedName>
        <fullName evidence="3">Uncharacterized protein</fullName>
    </submittedName>
</protein>
<gene>
    <name evidence="3" type="ORF">F5890DRAFT_585560</name>
</gene>
<proteinExistence type="predicted"/>
<feature type="chain" id="PRO_5041353265" evidence="2">
    <location>
        <begin position="22"/>
        <end position="333"/>
    </location>
</feature>
<evidence type="ECO:0000313" key="3">
    <source>
        <dbReference type="EMBL" id="KAJ3981185.1"/>
    </source>
</evidence>
<evidence type="ECO:0000256" key="1">
    <source>
        <dbReference type="SAM" id="MobiDB-lite"/>
    </source>
</evidence>
<keyword evidence="2" id="KW-0732">Signal</keyword>
<feature type="signal peptide" evidence="2">
    <location>
        <begin position="1"/>
        <end position="21"/>
    </location>
</feature>
<evidence type="ECO:0000313" key="4">
    <source>
        <dbReference type="Proteomes" id="UP001163850"/>
    </source>
</evidence>
<dbReference type="AlphaFoldDB" id="A0AA38PTX7"/>
<dbReference type="Proteomes" id="UP001163850">
    <property type="component" value="Unassembled WGS sequence"/>
</dbReference>
<reference evidence="3" key="1">
    <citation type="submission" date="2022-08" db="EMBL/GenBank/DDBJ databases">
        <authorList>
            <consortium name="DOE Joint Genome Institute"/>
            <person name="Min B."/>
            <person name="Riley R."/>
            <person name="Sierra-Patev S."/>
            <person name="Naranjo-Ortiz M."/>
            <person name="Looney B."/>
            <person name="Konkel Z."/>
            <person name="Slot J.C."/>
            <person name="Sakamoto Y."/>
            <person name="Steenwyk J.L."/>
            <person name="Rokas A."/>
            <person name="Carro J."/>
            <person name="Camarero S."/>
            <person name="Ferreira P."/>
            <person name="Molpeceres G."/>
            <person name="Ruiz-Duenas F.J."/>
            <person name="Serrano A."/>
            <person name="Henrissat B."/>
            <person name="Drula E."/>
            <person name="Hughes K.W."/>
            <person name="Mata J.L."/>
            <person name="Ishikawa N.K."/>
            <person name="Vargas-Isla R."/>
            <person name="Ushijima S."/>
            <person name="Smith C.A."/>
            <person name="Ahrendt S."/>
            <person name="Andreopoulos W."/>
            <person name="He G."/>
            <person name="Labutti K."/>
            <person name="Lipzen A."/>
            <person name="Ng V."/>
            <person name="Sandor L."/>
            <person name="Barry K."/>
            <person name="Martinez A.T."/>
            <person name="Xiao Y."/>
            <person name="Gibbons J.G."/>
            <person name="Terashima K."/>
            <person name="Hibbett D.S."/>
            <person name="Grigoriev I.V."/>
        </authorList>
    </citation>
    <scope>NUCLEOTIDE SEQUENCE</scope>
    <source>
        <strain evidence="3">TFB7829</strain>
    </source>
</reference>
<sequence>MIYSRSIVAVIIAASAISALAAPVPDGRGGKQSEGNTSPTAAQKANSSGSGDMQKNEGPKHRHGHGHRHGHKHNATMSVVPPDTKGINNPPVGSGNPGLSSPLSGSSTTPPDNTSSMTSASSNGTDSSSSDSALTDTKSTSPAAKAVHAPLTAGSRRELSSEEGQQSGVDEDRETGQKKIHHGKGPRKERGSRKEKQSNTGSSQQEEGEGGDNVSMIPDSQHHSVPGQKQRHKQGKLDSEPEGSPMHDGHDGEVEGAPEADEEGGKKKGGAGGRKQRKLNKGGKNKQGGPRSERSSGKHENKEQGERKHGERHQRQPQMLDRRYPQTYGSDLD</sequence>
<feature type="region of interest" description="Disordered" evidence="1">
    <location>
        <begin position="20"/>
        <end position="333"/>
    </location>
</feature>
<dbReference type="EMBL" id="MU802129">
    <property type="protein sequence ID" value="KAJ3981185.1"/>
    <property type="molecule type" value="Genomic_DNA"/>
</dbReference>
<feature type="compositionally biased region" description="Basic and acidic residues" evidence="1">
    <location>
        <begin position="186"/>
        <end position="197"/>
    </location>
</feature>
<evidence type="ECO:0000256" key="2">
    <source>
        <dbReference type="SAM" id="SignalP"/>
    </source>
</evidence>
<feature type="compositionally biased region" description="Basic residues" evidence="1">
    <location>
        <begin position="274"/>
        <end position="284"/>
    </location>
</feature>
<feature type="compositionally biased region" description="Basic and acidic residues" evidence="1">
    <location>
        <begin position="235"/>
        <end position="253"/>
    </location>
</feature>
<organism evidence="3 4">
    <name type="scientific">Lentinula detonsa</name>
    <dbReference type="NCBI Taxonomy" id="2804962"/>
    <lineage>
        <taxon>Eukaryota</taxon>
        <taxon>Fungi</taxon>
        <taxon>Dikarya</taxon>
        <taxon>Basidiomycota</taxon>
        <taxon>Agaricomycotina</taxon>
        <taxon>Agaricomycetes</taxon>
        <taxon>Agaricomycetidae</taxon>
        <taxon>Agaricales</taxon>
        <taxon>Marasmiineae</taxon>
        <taxon>Omphalotaceae</taxon>
        <taxon>Lentinula</taxon>
    </lineage>
</organism>